<dbReference type="Proteomes" id="UP001595625">
    <property type="component" value="Unassembled WGS sequence"/>
</dbReference>
<organism evidence="3 4">
    <name type="scientific">Planomicrobium okeanokoites</name>
    <name type="common">Planococcus okeanokoites</name>
    <name type="synonym">Flavobacterium okeanokoites</name>
    <dbReference type="NCBI Taxonomy" id="244"/>
    <lineage>
        <taxon>Bacteria</taxon>
        <taxon>Bacillati</taxon>
        <taxon>Bacillota</taxon>
        <taxon>Bacilli</taxon>
        <taxon>Bacillales</taxon>
        <taxon>Caryophanaceae</taxon>
        <taxon>Planomicrobium</taxon>
    </lineage>
</organism>
<dbReference type="EMBL" id="JBHRUJ010000011">
    <property type="protein sequence ID" value="MFC3210808.1"/>
    <property type="molecule type" value="Genomic_DNA"/>
</dbReference>
<dbReference type="InterPro" id="IPR036291">
    <property type="entry name" value="NAD(P)-bd_dom_sf"/>
</dbReference>
<reference evidence="4" key="1">
    <citation type="journal article" date="2019" name="Int. J. Syst. Evol. Microbiol.">
        <title>The Global Catalogue of Microorganisms (GCM) 10K type strain sequencing project: providing services to taxonomists for standard genome sequencing and annotation.</title>
        <authorList>
            <consortium name="The Broad Institute Genomics Platform"/>
            <consortium name="The Broad Institute Genome Sequencing Center for Infectious Disease"/>
            <person name="Wu L."/>
            <person name="Ma J."/>
        </authorList>
    </citation>
    <scope>NUCLEOTIDE SEQUENCE [LARGE SCALE GENOMIC DNA]</scope>
    <source>
        <strain evidence="4">CCM 320</strain>
    </source>
</reference>
<dbReference type="NCBIfam" id="NF005559">
    <property type="entry name" value="PRK07231.1"/>
    <property type="match status" value="1"/>
</dbReference>
<dbReference type="PRINTS" id="PR00081">
    <property type="entry name" value="GDHRDH"/>
</dbReference>
<comment type="similarity">
    <text evidence="1">Belongs to the short-chain dehydrogenases/reductases (SDR) family.</text>
</comment>
<comment type="caution">
    <text evidence="3">The sequence shown here is derived from an EMBL/GenBank/DDBJ whole genome shotgun (WGS) entry which is preliminary data.</text>
</comment>
<dbReference type="PROSITE" id="PS00061">
    <property type="entry name" value="ADH_SHORT"/>
    <property type="match status" value="1"/>
</dbReference>
<proteinExistence type="inferred from homology"/>
<dbReference type="PANTHER" id="PTHR24321:SF8">
    <property type="entry name" value="ESTRADIOL 17-BETA-DEHYDROGENASE 8-RELATED"/>
    <property type="match status" value="1"/>
</dbReference>
<dbReference type="Pfam" id="PF13561">
    <property type="entry name" value="adh_short_C2"/>
    <property type="match status" value="1"/>
</dbReference>
<gene>
    <name evidence="3" type="ORF">ACFOEJ_06985</name>
</gene>
<evidence type="ECO:0000313" key="4">
    <source>
        <dbReference type="Proteomes" id="UP001595625"/>
    </source>
</evidence>
<dbReference type="PRINTS" id="PR00080">
    <property type="entry name" value="SDRFAMILY"/>
</dbReference>
<keyword evidence="2 3" id="KW-0560">Oxidoreductase</keyword>
<dbReference type="SUPFAM" id="SSF51735">
    <property type="entry name" value="NAD(P)-binding Rossmann-fold domains"/>
    <property type="match status" value="1"/>
</dbReference>
<name>A0ABV7KN05_PLAOK</name>
<evidence type="ECO:0000256" key="2">
    <source>
        <dbReference type="ARBA" id="ARBA00023002"/>
    </source>
</evidence>
<keyword evidence="4" id="KW-1185">Reference proteome</keyword>
<evidence type="ECO:0000256" key="1">
    <source>
        <dbReference type="ARBA" id="ARBA00006484"/>
    </source>
</evidence>
<dbReference type="RefSeq" id="WP_117313978.1">
    <property type="nucleotide sequence ID" value="NZ_JBHRUJ010000011.1"/>
</dbReference>
<sequence>MNFEGKAVIITGAAGGIGKEVVRKLANAQAKVVLVDVNEDAIKAVQKELGLTEANSLVVKADVSNEAEVKSYVDQTISKFGRVDGFVNNAGVEGPAKSIEEITEKDFDFVYGINVKGVLYGLKYVLPVMKEQKSGSIVNTSSVAGLIGSPNMALYNSSKHAVMGLNKVAAAEAAAFNVRVNTVNPGVINTQMMRNIESNVAAGSAEGAKAAQTAYNDAVPMKRYGEPQEVANVIAFLLSDEASYVSSSSYTIDGGLYNV</sequence>
<dbReference type="InterPro" id="IPR002347">
    <property type="entry name" value="SDR_fam"/>
</dbReference>
<dbReference type="Gene3D" id="3.40.50.720">
    <property type="entry name" value="NAD(P)-binding Rossmann-like Domain"/>
    <property type="match status" value="1"/>
</dbReference>
<evidence type="ECO:0000313" key="3">
    <source>
        <dbReference type="EMBL" id="MFC3210808.1"/>
    </source>
</evidence>
<dbReference type="PANTHER" id="PTHR24321">
    <property type="entry name" value="DEHYDROGENASES, SHORT CHAIN"/>
    <property type="match status" value="1"/>
</dbReference>
<accession>A0ABV7KN05</accession>
<protein>
    <submittedName>
        <fullName evidence="3">SDR family NAD(P)-dependent oxidoreductase</fullName>
        <ecNumber evidence="3">1.1.1.-</ecNumber>
    </submittedName>
</protein>
<dbReference type="EC" id="1.1.1.-" evidence="3"/>
<dbReference type="InterPro" id="IPR020904">
    <property type="entry name" value="Sc_DH/Rdtase_CS"/>
</dbReference>
<dbReference type="GO" id="GO:0016491">
    <property type="term" value="F:oxidoreductase activity"/>
    <property type="evidence" value="ECO:0007669"/>
    <property type="project" value="UniProtKB-KW"/>
</dbReference>